<evidence type="ECO:0000313" key="2">
    <source>
        <dbReference type="EMBL" id="SHF03903.1"/>
    </source>
</evidence>
<dbReference type="EMBL" id="FQVC01000004">
    <property type="protein sequence ID" value="SHF03903.1"/>
    <property type="molecule type" value="Genomic_DNA"/>
</dbReference>
<dbReference type="RefSeq" id="WP_046134966.1">
    <property type="nucleotide sequence ID" value="NZ_FQVC01000004.1"/>
</dbReference>
<sequence>MTTQSQFKDRFNQVLKDLQEEGINDPEAMFLLGSLAADLAGNLKRTTWTGAKAAMGAETYRMLLKTCETQGNEHLAEGRVKHAYAVQALAVSLVARTQHFDPDMKTLDGFLDHLIDTAIAVYRDQPQPAVN</sequence>
<gene>
    <name evidence="2" type="ORF">SAMN02745223_01643</name>
    <name evidence="1" type="ORF">VW29_09090</name>
</gene>
<dbReference type="Proteomes" id="UP000184533">
    <property type="component" value="Unassembled WGS sequence"/>
</dbReference>
<reference evidence="2 4" key="2">
    <citation type="submission" date="2016-11" db="EMBL/GenBank/DDBJ databases">
        <authorList>
            <person name="Jaros S."/>
            <person name="Januszkiewicz K."/>
            <person name="Wedrychowicz H."/>
        </authorList>
    </citation>
    <scope>NUCLEOTIDE SEQUENCE [LARGE SCALE GENOMIC DNA]</scope>
    <source>
        <strain evidence="2 4">DSM 17137</strain>
    </source>
</reference>
<organism evidence="1 3">
    <name type="scientific">Devosia limi DSM 17137</name>
    <dbReference type="NCBI Taxonomy" id="1121477"/>
    <lineage>
        <taxon>Bacteria</taxon>
        <taxon>Pseudomonadati</taxon>
        <taxon>Pseudomonadota</taxon>
        <taxon>Alphaproteobacteria</taxon>
        <taxon>Hyphomicrobiales</taxon>
        <taxon>Devosiaceae</taxon>
        <taxon>Devosia</taxon>
    </lineage>
</organism>
<dbReference type="EMBL" id="LAJF01000062">
    <property type="protein sequence ID" value="KKB84955.1"/>
    <property type="molecule type" value="Genomic_DNA"/>
</dbReference>
<name>A0A0F5LRF8_9HYPH</name>
<evidence type="ECO:0000313" key="1">
    <source>
        <dbReference type="EMBL" id="KKB84955.1"/>
    </source>
</evidence>
<dbReference type="Proteomes" id="UP000033608">
    <property type="component" value="Unassembled WGS sequence"/>
</dbReference>
<dbReference type="AlphaFoldDB" id="A0A0F5LRF8"/>
<accession>A0A0F5LRF8</accession>
<dbReference type="PATRIC" id="fig|1121477.3.peg.2918"/>
<dbReference type="STRING" id="1121477.SAMN02745223_01643"/>
<keyword evidence="3" id="KW-1185">Reference proteome</keyword>
<reference evidence="1 3" key="1">
    <citation type="submission" date="2015-03" db="EMBL/GenBank/DDBJ databases">
        <authorList>
            <person name="Hassan Y.I."/>
            <person name="Lepp D."/>
            <person name="Zhou T."/>
        </authorList>
    </citation>
    <scope>NUCLEOTIDE SEQUENCE [LARGE SCALE GENOMIC DNA]</scope>
    <source>
        <strain evidence="1 3">DSM 17137</strain>
    </source>
</reference>
<evidence type="ECO:0000313" key="3">
    <source>
        <dbReference type="Proteomes" id="UP000033608"/>
    </source>
</evidence>
<proteinExistence type="predicted"/>
<evidence type="ECO:0000313" key="4">
    <source>
        <dbReference type="Proteomes" id="UP000184533"/>
    </source>
</evidence>
<dbReference type="OrthoDB" id="7948973at2"/>
<protein>
    <submittedName>
        <fullName evidence="1">Uncharacterized protein</fullName>
    </submittedName>
</protein>